<dbReference type="EMBL" id="CM037156">
    <property type="protein sequence ID" value="KAH7838450.1"/>
    <property type="molecule type" value="Genomic_DNA"/>
</dbReference>
<reference evidence="1 2" key="1">
    <citation type="journal article" date="2021" name="Hortic Res">
        <title>High-quality reference genome and annotation aids understanding of berry development for evergreen blueberry (Vaccinium darrowii).</title>
        <authorList>
            <person name="Yu J."/>
            <person name="Hulse-Kemp A.M."/>
            <person name="Babiker E."/>
            <person name="Staton M."/>
        </authorList>
    </citation>
    <scope>NUCLEOTIDE SEQUENCE [LARGE SCALE GENOMIC DNA]</scope>
    <source>
        <strain evidence="2">cv. NJ 8807/NJ 8810</strain>
        <tissue evidence="1">Young leaf</tissue>
    </source>
</reference>
<dbReference type="Proteomes" id="UP000828048">
    <property type="component" value="Chromosome 6"/>
</dbReference>
<keyword evidence="2" id="KW-1185">Reference proteome</keyword>
<sequence>MGIREKLLQYKYQIGIALVSFLIAGGFIFVAPRFLSVLSYFWPLILSTTVFLVAVMLFGQISSWSAESYGDIQGEGIFDYIAGNPEQLNGY</sequence>
<gene>
    <name evidence="1" type="ORF">Vadar_026547</name>
</gene>
<name>A0ACB7XCP4_9ERIC</name>
<protein>
    <submittedName>
        <fullName evidence="1">Uncharacterized protein</fullName>
    </submittedName>
</protein>
<evidence type="ECO:0000313" key="1">
    <source>
        <dbReference type="EMBL" id="KAH7838450.1"/>
    </source>
</evidence>
<accession>A0ACB7XCP4</accession>
<proteinExistence type="predicted"/>
<evidence type="ECO:0000313" key="2">
    <source>
        <dbReference type="Proteomes" id="UP000828048"/>
    </source>
</evidence>
<comment type="caution">
    <text evidence="1">The sequence shown here is derived from an EMBL/GenBank/DDBJ whole genome shotgun (WGS) entry which is preliminary data.</text>
</comment>
<organism evidence="1 2">
    <name type="scientific">Vaccinium darrowii</name>
    <dbReference type="NCBI Taxonomy" id="229202"/>
    <lineage>
        <taxon>Eukaryota</taxon>
        <taxon>Viridiplantae</taxon>
        <taxon>Streptophyta</taxon>
        <taxon>Embryophyta</taxon>
        <taxon>Tracheophyta</taxon>
        <taxon>Spermatophyta</taxon>
        <taxon>Magnoliopsida</taxon>
        <taxon>eudicotyledons</taxon>
        <taxon>Gunneridae</taxon>
        <taxon>Pentapetalae</taxon>
        <taxon>asterids</taxon>
        <taxon>Ericales</taxon>
        <taxon>Ericaceae</taxon>
        <taxon>Vaccinioideae</taxon>
        <taxon>Vaccinieae</taxon>
        <taxon>Vaccinium</taxon>
    </lineage>
</organism>